<evidence type="ECO:0000313" key="4">
    <source>
        <dbReference type="Proteomes" id="UP000182652"/>
    </source>
</evidence>
<feature type="transmembrane region" description="Helical" evidence="2">
    <location>
        <begin position="119"/>
        <end position="139"/>
    </location>
</feature>
<accession>A0A1H4X178</accession>
<evidence type="ECO:0000256" key="1">
    <source>
        <dbReference type="SAM" id="MobiDB-lite"/>
    </source>
</evidence>
<gene>
    <name evidence="3" type="ORF">SAMN04489745_3639</name>
</gene>
<feature type="region of interest" description="Disordered" evidence="1">
    <location>
        <begin position="139"/>
        <end position="161"/>
    </location>
</feature>
<feature type="region of interest" description="Disordered" evidence="1">
    <location>
        <begin position="75"/>
        <end position="113"/>
    </location>
</feature>
<proteinExistence type="predicted"/>
<keyword evidence="2" id="KW-0472">Membrane</keyword>
<evidence type="ECO:0000256" key="2">
    <source>
        <dbReference type="SAM" id="Phobius"/>
    </source>
</evidence>
<dbReference type="Proteomes" id="UP000182652">
    <property type="component" value="Unassembled WGS sequence"/>
</dbReference>
<keyword evidence="4" id="KW-1185">Reference proteome</keyword>
<keyword evidence="2" id="KW-1133">Transmembrane helix</keyword>
<keyword evidence="2" id="KW-0812">Transmembrane</keyword>
<dbReference type="EMBL" id="FNSN01000008">
    <property type="protein sequence ID" value="SEC99265.1"/>
    <property type="molecule type" value="Genomic_DNA"/>
</dbReference>
<sequence length="161" mass="17812">MESWGPTLTAVGALLAVLGGGIRYLIGRSDKKREKREASVEELLRERIEALEAELKEAKLVKRAAGKWREQLIAAGIEPDPKTGRKECHEPARRQREAAGRRAGGRGQVTPGDKRTKSLLLLSSCLLAFLVVCAGSWHGRTATTPPRPPTPHKLRQPRRNR</sequence>
<reference evidence="3 4" key="1">
    <citation type="submission" date="2016-10" db="EMBL/GenBank/DDBJ databases">
        <authorList>
            <person name="de Groot N.N."/>
        </authorList>
    </citation>
    <scope>NUCLEOTIDE SEQUENCE [LARGE SCALE GENOMIC DNA]</scope>
    <source>
        <strain evidence="3 4">DSM 10495</strain>
    </source>
</reference>
<name>A0A1H4X178_9MICC</name>
<evidence type="ECO:0000313" key="3">
    <source>
        <dbReference type="EMBL" id="SEC99265.1"/>
    </source>
</evidence>
<protein>
    <submittedName>
        <fullName evidence="3">Uncharacterized protein</fullName>
    </submittedName>
</protein>
<feature type="non-terminal residue" evidence="3">
    <location>
        <position position="161"/>
    </location>
</feature>
<feature type="compositionally biased region" description="Basic residues" evidence="1">
    <location>
        <begin position="150"/>
        <end position="161"/>
    </location>
</feature>
<feature type="compositionally biased region" description="Basic and acidic residues" evidence="1">
    <location>
        <begin position="79"/>
        <end position="100"/>
    </location>
</feature>
<organism evidence="3 4">
    <name type="scientific">Arthrobacter woluwensis</name>
    <dbReference type="NCBI Taxonomy" id="156980"/>
    <lineage>
        <taxon>Bacteria</taxon>
        <taxon>Bacillati</taxon>
        <taxon>Actinomycetota</taxon>
        <taxon>Actinomycetes</taxon>
        <taxon>Micrococcales</taxon>
        <taxon>Micrococcaceae</taxon>
        <taxon>Arthrobacter</taxon>
    </lineage>
</organism>
<feature type="transmembrane region" description="Helical" evidence="2">
    <location>
        <begin position="6"/>
        <end position="26"/>
    </location>
</feature>
<dbReference type="AlphaFoldDB" id="A0A1H4X178"/>